<dbReference type="EMBL" id="FNGA01000002">
    <property type="protein sequence ID" value="SDK78814.1"/>
    <property type="molecule type" value="Genomic_DNA"/>
</dbReference>
<dbReference type="Proteomes" id="UP000199053">
    <property type="component" value="Unassembled WGS sequence"/>
</dbReference>
<dbReference type="InterPro" id="IPR043148">
    <property type="entry name" value="TagF_C"/>
</dbReference>
<accession>A0A1G9ERV2</accession>
<gene>
    <name evidence="1" type="ORF">SAMN05660337_1239</name>
</gene>
<dbReference type="Gene3D" id="3.40.50.12580">
    <property type="match status" value="1"/>
</dbReference>
<dbReference type="STRING" id="246191.SAMN05660337_1239"/>
<dbReference type="RefSeq" id="WP_092159325.1">
    <property type="nucleotide sequence ID" value="NZ_FNGA01000002.1"/>
</dbReference>
<evidence type="ECO:0000313" key="2">
    <source>
        <dbReference type="Proteomes" id="UP000199053"/>
    </source>
</evidence>
<proteinExistence type="predicted"/>
<organism evidence="1 2">
    <name type="scientific">Maridesulfovibrio ferrireducens</name>
    <dbReference type="NCBI Taxonomy" id="246191"/>
    <lineage>
        <taxon>Bacteria</taxon>
        <taxon>Pseudomonadati</taxon>
        <taxon>Thermodesulfobacteriota</taxon>
        <taxon>Desulfovibrionia</taxon>
        <taxon>Desulfovibrionales</taxon>
        <taxon>Desulfovibrionaceae</taxon>
        <taxon>Maridesulfovibrio</taxon>
    </lineage>
</organism>
<dbReference type="AlphaFoldDB" id="A0A1G9ERV2"/>
<protein>
    <submittedName>
        <fullName evidence="1">Uncharacterized protein</fullName>
    </submittedName>
</protein>
<evidence type="ECO:0000313" key="1">
    <source>
        <dbReference type="EMBL" id="SDK78814.1"/>
    </source>
</evidence>
<dbReference type="OrthoDB" id="8704783at2"/>
<keyword evidence="2" id="KW-1185">Reference proteome</keyword>
<reference evidence="2" key="1">
    <citation type="submission" date="2016-10" db="EMBL/GenBank/DDBJ databases">
        <authorList>
            <person name="Varghese N."/>
            <person name="Submissions S."/>
        </authorList>
    </citation>
    <scope>NUCLEOTIDE SEQUENCE [LARGE SCALE GENOMIC DNA]</scope>
    <source>
        <strain evidence="2">DSM 16995</strain>
    </source>
</reference>
<name>A0A1G9ERV2_9BACT</name>
<sequence>MAVEKYNIKLATLKIAAVEKAFNVNRVILNGLKVWPLVRLHLYRILFWNKNDFIPQEIVCFNIPNYSKDFPELARNVSRTELLWFSDPEYHSDMVGGKYYSRFEDPFIEMFGKYDIRKVEFQSAQSQQKRPRLHEPYYLCPVIESAAVAAQNIPEIENFEELAIIIESICGVKLDTQQIFRSSAIVFFYTDYFLDLLKKVSPKAVFLACYYSEVKMALIRACNMLGIPTVEYQHGKQGKYHCMYTHWTTIPQGGYELLPRFFWNWGKESADNISIWLDDDEVNHTTLVGGNPWLGLWVNKMWPEDLEIVSSIEQVIQGKKAILVTLQPLAEILPDILITAMRKSPEDWVWFLRVPPARKSRMDEVLAVLKANGIENYEIEISNKASLYSLLKRVDQHVTCYSSVCYEALSFGINSVLIHPVAKDLYPEYIEQKIFIYESDGEALVRTLEGKINSKFIPEMNPYIVTELKAAQKSVGVILAQDRLNKINISE</sequence>